<evidence type="ECO:0000313" key="15">
    <source>
        <dbReference type="EMBL" id="KAA1259599.1"/>
    </source>
</evidence>
<evidence type="ECO:0000256" key="7">
    <source>
        <dbReference type="PROSITE-ProRule" id="PRU00169"/>
    </source>
</evidence>
<dbReference type="PROSITE" id="PS50109">
    <property type="entry name" value="HIS_KIN"/>
    <property type="match status" value="1"/>
</dbReference>
<evidence type="ECO:0000256" key="5">
    <source>
        <dbReference type="ARBA" id="ARBA00022777"/>
    </source>
</evidence>
<dbReference type="InterPro" id="IPR036890">
    <property type="entry name" value="HATPase_C_sf"/>
</dbReference>
<comment type="caution">
    <text evidence="15">The sequence shown here is derived from an EMBL/GenBank/DDBJ whole genome shotgun (WGS) entry which is preliminary data.</text>
</comment>
<dbReference type="PROSITE" id="PS50110">
    <property type="entry name" value="RESPONSE_REGULATORY"/>
    <property type="match status" value="1"/>
</dbReference>
<dbReference type="GO" id="GO:0006355">
    <property type="term" value="P:regulation of DNA-templated transcription"/>
    <property type="evidence" value="ECO:0007669"/>
    <property type="project" value="InterPro"/>
</dbReference>
<dbReference type="PROSITE" id="PS50122">
    <property type="entry name" value="CHEB"/>
    <property type="match status" value="1"/>
</dbReference>
<keyword evidence="6" id="KW-0378">Hydrolase</keyword>
<dbReference type="InterPro" id="IPR013767">
    <property type="entry name" value="PAS_fold"/>
</dbReference>
<dbReference type="GO" id="GO:0000156">
    <property type="term" value="F:phosphorelay response regulator activity"/>
    <property type="evidence" value="ECO:0007669"/>
    <property type="project" value="InterPro"/>
</dbReference>
<dbReference type="GO" id="GO:0008757">
    <property type="term" value="F:S-adenosylmethionine-dependent methyltransferase activity"/>
    <property type="evidence" value="ECO:0007669"/>
    <property type="project" value="InterPro"/>
</dbReference>
<feature type="active site" evidence="6">
    <location>
        <position position="54"/>
    </location>
</feature>
<evidence type="ECO:0000256" key="8">
    <source>
        <dbReference type="SAM" id="Coils"/>
    </source>
</evidence>
<evidence type="ECO:0000259" key="10">
    <source>
        <dbReference type="PROSITE" id="PS50110"/>
    </source>
</evidence>
<dbReference type="CDD" id="cd16434">
    <property type="entry name" value="CheB-CheR_fusion"/>
    <property type="match status" value="1"/>
</dbReference>
<dbReference type="GO" id="GO:0005737">
    <property type="term" value="C:cytoplasm"/>
    <property type="evidence" value="ECO:0007669"/>
    <property type="project" value="InterPro"/>
</dbReference>
<keyword evidence="8" id="KW-0175">Coiled coil</keyword>
<feature type="domain" description="PAC" evidence="12">
    <location>
        <begin position="924"/>
        <end position="976"/>
    </location>
</feature>
<dbReference type="OrthoDB" id="288469at2"/>
<dbReference type="Pfam" id="PF01339">
    <property type="entry name" value="CheB_methylest"/>
    <property type="match status" value="1"/>
</dbReference>
<evidence type="ECO:0000259" key="9">
    <source>
        <dbReference type="PROSITE" id="PS50109"/>
    </source>
</evidence>
<feature type="coiled-coil region" evidence="8">
    <location>
        <begin position="648"/>
        <end position="745"/>
    </location>
</feature>
<evidence type="ECO:0000259" key="11">
    <source>
        <dbReference type="PROSITE" id="PS50112"/>
    </source>
</evidence>
<dbReference type="CDD" id="cd00082">
    <property type="entry name" value="HisKA"/>
    <property type="match status" value="1"/>
</dbReference>
<sequence length="1349" mass="149089">MTEEPAGSDDRMIGANEPKFVVGIGASAGGLESLEKLFRNLSPDTGMAFVVLQHLSPNFKSMMYELLGRDTAMTIHRAEDGMRVQANSVYLLPPKKEMVIRNGELSVQDKAPGNGLALPIDLFFESLALDCGPQAIAVVLSGSGSDGSRGIVEIAKHGGFVISESLDTAKFDGMPASATATGVVDEILKPEEIGALLALIASKPNVTRTARIAAVNRRDDQLLGMEAIYQQFRRAYEIDFGVYKDTTVLRRVHRRMAMAGIENVDDYADRLADDNEELEALYCDLLIGVTQFFRDPDTFDYLGNHIFPDLIHNCDANQPLRVWVAGCATGEEPYSIAIALHEAFERAGQMLNLKMFATDVHRSSIEHAGRGVYAGDVLQGVDGERLEKYFIRRDDGFQVSPSIRKSIVFAPHNVLSDAPFTDLDLVSCRNMLIYFQGVAQNRSLSMFHYGLRKGGILLLGGSESPGELAGEFDVVQERSRIYRKRRQVRLPNEFRSPLKRPSSADLHISSARSARSVQQNKAIEPSLYDQLLNKLMPPSLLIDENRNLIESFGGAQKFLRFPSRQPSLDILDLVDKSLRTTLSGAISRTLKDNQPVRYSNVMLRVDEGEQAYNLTVTPILHSSISGKHHVISFEATAGAAAVVSEATVESYDGELDASRDHIRQLEDDLRYSRENLQATIEELETSNEELQATNEELIASNEELQSTNEELHSVNEELFTVNSEHQSKITELAELNEDMNHLLENTDVATVFLDKDLCVRRFTSRVSNVFDFVDHDIGRSIKSFSPRFSASDLVGQLTTVIETGQAFECETFAEDGTCYLMRILPYRIGRSVEGVVLMLVNISSMEVLRERLRWMSAIVETSDDAIIGQDLDGMVTSWNSGAERLYGYSAEEVIKKHVSFLIPKKRQTEVTEYLEKIATGQRLHTRDTVRVRKDGTEIHVSITVSPVFDGNGKLIGISKIARDVSERIKMESEIRDEIRKREAFLATLSHELRNPLGAALSASRLIQDGRSDEAMRINAAGVIERQITMTRSLLSDLLDMSRITQGKIELAQDIIDLRSLVDLIHETTLSEADDHRQKISWDLPDSPVYVRGDATRLVQVQVNLIHNALKYSPEESAVNVVIRQDGDQATISVTDFGVGIESHELESIFDAFVQLGDTLGRSEGGLGVGLTLVRTLVEAHGGTVNAESKGRGHGTTVSINLPLASEPEQESGMISDASESSNGMPRTVVLIEDIDDSRKMLSSLLSLDGHIVHACEDGESGAEAILQNCPDLALVDIGLPGIDGYEVARRTRDQPRCRDTHIVALTGFGQSHDVEKALEAGFDGHLVKPIDPDELTKLLSSLPEMIDRN</sequence>
<evidence type="ECO:0000259" key="13">
    <source>
        <dbReference type="PROSITE" id="PS50122"/>
    </source>
</evidence>
<dbReference type="GO" id="GO:0008984">
    <property type="term" value="F:protein-glutamate methylesterase activity"/>
    <property type="evidence" value="ECO:0007669"/>
    <property type="project" value="InterPro"/>
</dbReference>
<dbReference type="Gene3D" id="3.30.450.20">
    <property type="entry name" value="PAS domain"/>
    <property type="match status" value="2"/>
</dbReference>
<dbReference type="PROSITE" id="PS50112">
    <property type="entry name" value="PAS"/>
    <property type="match status" value="1"/>
</dbReference>
<dbReference type="InterPro" id="IPR001789">
    <property type="entry name" value="Sig_transdc_resp-reg_receiver"/>
</dbReference>
<name>A0A5B1CIP8_9BACT</name>
<dbReference type="SUPFAM" id="SSF52172">
    <property type="entry name" value="CheY-like"/>
    <property type="match status" value="1"/>
</dbReference>
<dbReference type="Gene3D" id="3.30.565.10">
    <property type="entry name" value="Histidine kinase-like ATPase, C-terminal domain"/>
    <property type="match status" value="1"/>
</dbReference>
<proteinExistence type="predicted"/>
<dbReference type="CDD" id="cd17580">
    <property type="entry name" value="REC_2_DhkD-like"/>
    <property type="match status" value="1"/>
</dbReference>
<feature type="domain" description="CheR-type methyltransferase" evidence="14">
    <location>
        <begin position="238"/>
        <end position="487"/>
    </location>
</feature>
<accession>A0A5B1CIP8</accession>
<dbReference type="GO" id="GO:0000155">
    <property type="term" value="F:phosphorelay sensor kinase activity"/>
    <property type="evidence" value="ECO:0007669"/>
    <property type="project" value="InterPro"/>
</dbReference>
<dbReference type="InterPro" id="IPR011006">
    <property type="entry name" value="CheY-like_superfamily"/>
</dbReference>
<dbReference type="PROSITE" id="PS50123">
    <property type="entry name" value="CHER"/>
    <property type="match status" value="1"/>
</dbReference>
<dbReference type="Pfam" id="PF02518">
    <property type="entry name" value="HATPase_c"/>
    <property type="match status" value="1"/>
</dbReference>
<dbReference type="PRINTS" id="PR00996">
    <property type="entry name" value="CHERMTFRASE"/>
</dbReference>
<dbReference type="InterPro" id="IPR000700">
    <property type="entry name" value="PAS-assoc_C"/>
</dbReference>
<dbReference type="FunFam" id="3.30.565.10:FF:000006">
    <property type="entry name" value="Sensor histidine kinase WalK"/>
    <property type="match status" value="1"/>
</dbReference>
<dbReference type="SUPFAM" id="SSF47384">
    <property type="entry name" value="Homodimeric domain of signal transducing histidine kinase"/>
    <property type="match status" value="1"/>
</dbReference>
<dbReference type="Proteomes" id="UP000322699">
    <property type="component" value="Unassembled WGS sequence"/>
</dbReference>
<dbReference type="SMART" id="SM00091">
    <property type="entry name" value="PAS"/>
    <property type="match status" value="2"/>
</dbReference>
<dbReference type="Gene3D" id="3.40.50.150">
    <property type="entry name" value="Vaccinia Virus protein VP39"/>
    <property type="match status" value="1"/>
</dbReference>
<dbReference type="EMBL" id="VRLW01000001">
    <property type="protein sequence ID" value="KAA1259599.1"/>
    <property type="molecule type" value="Genomic_DNA"/>
</dbReference>
<keyword evidence="4 15" id="KW-0808">Transferase</keyword>
<dbReference type="SMART" id="SM00388">
    <property type="entry name" value="HisKA"/>
    <property type="match status" value="1"/>
</dbReference>
<dbReference type="SUPFAM" id="SSF53335">
    <property type="entry name" value="S-adenosyl-L-methionine-dependent methyltransferases"/>
    <property type="match status" value="1"/>
</dbReference>
<keyword evidence="6" id="KW-0145">Chemotaxis</keyword>
<dbReference type="InterPro" id="IPR000673">
    <property type="entry name" value="Sig_transdc_resp-reg_Me-estase"/>
</dbReference>
<dbReference type="Pfam" id="PF13596">
    <property type="entry name" value="PAS_10"/>
    <property type="match status" value="1"/>
</dbReference>
<keyword evidence="16" id="KW-1185">Reference proteome</keyword>
<dbReference type="SUPFAM" id="SSF47757">
    <property type="entry name" value="Chemotaxis receptor methyltransferase CheR, N-terminal domain"/>
    <property type="match status" value="1"/>
</dbReference>
<dbReference type="InterPro" id="IPR005467">
    <property type="entry name" value="His_kinase_dom"/>
</dbReference>
<protein>
    <recommendedName>
        <fullName evidence="2">histidine kinase</fullName>
        <ecNumber evidence="2">2.7.13.3</ecNumber>
    </recommendedName>
</protein>
<dbReference type="InterPro" id="IPR003594">
    <property type="entry name" value="HATPase_dom"/>
</dbReference>
<keyword evidence="5" id="KW-0418">Kinase</keyword>
<dbReference type="CDD" id="cd00075">
    <property type="entry name" value="HATPase"/>
    <property type="match status" value="1"/>
</dbReference>
<dbReference type="InterPro" id="IPR050903">
    <property type="entry name" value="Bact_Chemotaxis_MeTrfase"/>
</dbReference>
<dbReference type="CDD" id="cd00130">
    <property type="entry name" value="PAS"/>
    <property type="match status" value="1"/>
</dbReference>
<dbReference type="SUPFAM" id="SSF55874">
    <property type="entry name" value="ATPase domain of HSP90 chaperone/DNA topoisomerase II/histidine kinase"/>
    <property type="match status" value="1"/>
</dbReference>
<dbReference type="GO" id="GO:0006935">
    <property type="term" value="P:chemotaxis"/>
    <property type="evidence" value="ECO:0007669"/>
    <property type="project" value="UniProtKB-UniRule"/>
</dbReference>
<dbReference type="SMART" id="SM00387">
    <property type="entry name" value="HATPase_c"/>
    <property type="match status" value="1"/>
</dbReference>
<dbReference type="Pfam" id="PF00512">
    <property type="entry name" value="HisKA"/>
    <property type="match status" value="1"/>
</dbReference>
<feature type="active site" evidence="6">
    <location>
        <position position="27"/>
    </location>
</feature>
<dbReference type="NCBIfam" id="TIGR00229">
    <property type="entry name" value="sensory_box"/>
    <property type="match status" value="1"/>
</dbReference>
<dbReference type="SMART" id="SM00138">
    <property type="entry name" value="MeTrc"/>
    <property type="match status" value="1"/>
</dbReference>
<dbReference type="SMART" id="SM00086">
    <property type="entry name" value="PAC"/>
    <property type="match status" value="1"/>
</dbReference>
<evidence type="ECO:0000256" key="2">
    <source>
        <dbReference type="ARBA" id="ARBA00012438"/>
    </source>
</evidence>
<evidence type="ECO:0000256" key="1">
    <source>
        <dbReference type="ARBA" id="ARBA00000085"/>
    </source>
</evidence>
<dbReference type="InterPro" id="IPR022641">
    <property type="entry name" value="CheR_N"/>
</dbReference>
<evidence type="ECO:0000259" key="12">
    <source>
        <dbReference type="PROSITE" id="PS50113"/>
    </source>
</evidence>
<dbReference type="InterPro" id="IPR003661">
    <property type="entry name" value="HisK_dim/P_dom"/>
</dbReference>
<feature type="domain" description="PAS" evidence="11">
    <location>
        <begin position="851"/>
        <end position="921"/>
    </location>
</feature>
<dbReference type="InterPro" id="IPR022642">
    <property type="entry name" value="CheR_C"/>
</dbReference>
<dbReference type="Pfam" id="PF03705">
    <property type="entry name" value="CheR_N"/>
    <property type="match status" value="1"/>
</dbReference>
<dbReference type="InterPro" id="IPR035909">
    <property type="entry name" value="CheB_C"/>
</dbReference>
<organism evidence="15 16">
    <name type="scientific">Rubripirellula obstinata</name>
    <dbReference type="NCBI Taxonomy" id="406547"/>
    <lineage>
        <taxon>Bacteria</taxon>
        <taxon>Pseudomonadati</taxon>
        <taxon>Planctomycetota</taxon>
        <taxon>Planctomycetia</taxon>
        <taxon>Pirellulales</taxon>
        <taxon>Pirellulaceae</taxon>
        <taxon>Rubripirellula</taxon>
    </lineage>
</organism>
<evidence type="ECO:0000313" key="16">
    <source>
        <dbReference type="Proteomes" id="UP000322699"/>
    </source>
</evidence>
<dbReference type="InterPro" id="IPR000780">
    <property type="entry name" value="CheR_MeTrfase"/>
</dbReference>
<gene>
    <name evidence="15" type="primary">arcB_1</name>
    <name evidence="15" type="ORF">LF1_21330</name>
</gene>
<dbReference type="InterPro" id="IPR029063">
    <property type="entry name" value="SAM-dependent_MTases_sf"/>
</dbReference>
<dbReference type="SMART" id="SM00448">
    <property type="entry name" value="REC"/>
    <property type="match status" value="1"/>
</dbReference>
<evidence type="ECO:0000256" key="6">
    <source>
        <dbReference type="PROSITE-ProRule" id="PRU00050"/>
    </source>
</evidence>
<dbReference type="InterPro" id="IPR036097">
    <property type="entry name" value="HisK_dim/P_sf"/>
</dbReference>
<comment type="catalytic activity">
    <reaction evidence="1">
        <text>ATP + protein L-histidine = ADP + protein N-phospho-L-histidine.</text>
        <dbReference type="EC" id="2.7.13.3"/>
    </reaction>
</comment>
<feature type="domain" description="Histidine kinase" evidence="9">
    <location>
        <begin position="987"/>
        <end position="1205"/>
    </location>
</feature>
<evidence type="ECO:0000256" key="3">
    <source>
        <dbReference type="ARBA" id="ARBA00022553"/>
    </source>
</evidence>
<feature type="modified residue" description="4-aspartylphosphate" evidence="7">
    <location>
        <position position="1276"/>
    </location>
</feature>
<dbReference type="SUPFAM" id="SSF55785">
    <property type="entry name" value="PYP-like sensor domain (PAS domain)"/>
    <property type="match status" value="2"/>
</dbReference>
<dbReference type="Pfam" id="PF01739">
    <property type="entry name" value="CheR"/>
    <property type="match status" value="1"/>
</dbReference>
<feature type="active site" evidence="6">
    <location>
        <position position="146"/>
    </location>
</feature>
<dbReference type="PROSITE" id="PS50113">
    <property type="entry name" value="PAC"/>
    <property type="match status" value="1"/>
</dbReference>
<dbReference type="Pfam" id="PF00989">
    <property type="entry name" value="PAS"/>
    <property type="match status" value="1"/>
</dbReference>
<feature type="domain" description="Response regulatory" evidence="10">
    <location>
        <begin position="1227"/>
        <end position="1343"/>
    </location>
</feature>
<dbReference type="InterPro" id="IPR000014">
    <property type="entry name" value="PAS"/>
</dbReference>
<evidence type="ECO:0000256" key="4">
    <source>
        <dbReference type="ARBA" id="ARBA00022679"/>
    </source>
</evidence>
<reference evidence="15 16" key="1">
    <citation type="submission" date="2019-08" db="EMBL/GenBank/DDBJ databases">
        <title>Deep-cultivation of Planctomycetes and their phenomic and genomic characterization uncovers novel biology.</title>
        <authorList>
            <person name="Wiegand S."/>
            <person name="Jogler M."/>
            <person name="Boedeker C."/>
            <person name="Pinto D."/>
            <person name="Vollmers J."/>
            <person name="Rivas-Marin E."/>
            <person name="Kohn T."/>
            <person name="Peeters S.H."/>
            <person name="Heuer A."/>
            <person name="Rast P."/>
            <person name="Oberbeckmann S."/>
            <person name="Bunk B."/>
            <person name="Jeske O."/>
            <person name="Meyerdierks A."/>
            <person name="Storesund J.E."/>
            <person name="Kallscheuer N."/>
            <person name="Luecker S."/>
            <person name="Lage O.M."/>
            <person name="Pohl T."/>
            <person name="Merkel B.J."/>
            <person name="Hornburger P."/>
            <person name="Mueller R.-W."/>
            <person name="Bruemmer F."/>
            <person name="Labrenz M."/>
            <person name="Spormann A.M."/>
            <person name="Op Den Camp H."/>
            <person name="Overmann J."/>
            <person name="Amann R."/>
            <person name="Jetten M.S.M."/>
            <person name="Mascher T."/>
            <person name="Medema M.H."/>
            <person name="Devos D.P."/>
            <person name="Kaster A.-K."/>
            <person name="Ovreas L."/>
            <person name="Rohde M."/>
            <person name="Galperin M.Y."/>
            <person name="Jogler C."/>
        </authorList>
    </citation>
    <scope>NUCLEOTIDE SEQUENCE [LARGE SCALE GENOMIC DNA]</scope>
    <source>
        <strain evidence="15 16">LF1</strain>
    </source>
</reference>
<dbReference type="PANTHER" id="PTHR24422">
    <property type="entry name" value="CHEMOTAXIS PROTEIN METHYLTRANSFERASE"/>
    <property type="match status" value="1"/>
</dbReference>
<keyword evidence="3 7" id="KW-0597">Phosphoprotein</keyword>
<evidence type="ECO:0000259" key="14">
    <source>
        <dbReference type="PROSITE" id="PS50123"/>
    </source>
</evidence>
<dbReference type="Pfam" id="PF00072">
    <property type="entry name" value="Response_reg"/>
    <property type="match status" value="1"/>
</dbReference>
<feature type="domain" description="CheB-type methylesterase" evidence="13">
    <location>
        <begin position="15"/>
        <end position="197"/>
    </location>
</feature>
<dbReference type="Gene3D" id="1.10.287.130">
    <property type="match status" value="1"/>
</dbReference>
<dbReference type="Gene3D" id="3.40.50.2300">
    <property type="match status" value="1"/>
</dbReference>
<dbReference type="RefSeq" id="WP_068263656.1">
    <property type="nucleotide sequence ID" value="NZ_LWSK01000050.1"/>
</dbReference>
<dbReference type="InterPro" id="IPR035965">
    <property type="entry name" value="PAS-like_dom_sf"/>
</dbReference>
<dbReference type="PANTHER" id="PTHR24422:SF27">
    <property type="entry name" value="PROTEIN-GLUTAMATE O-METHYLTRANSFERASE"/>
    <property type="match status" value="1"/>
</dbReference>
<dbReference type="Gene3D" id="3.40.50.180">
    <property type="entry name" value="Methylesterase CheB, C-terminal domain"/>
    <property type="match status" value="1"/>
</dbReference>
<dbReference type="SUPFAM" id="SSF52738">
    <property type="entry name" value="Methylesterase CheB, C-terminal domain"/>
    <property type="match status" value="1"/>
</dbReference>
<dbReference type="InterPro" id="IPR001610">
    <property type="entry name" value="PAC"/>
</dbReference>
<dbReference type="EC" id="2.7.13.3" evidence="2"/>